<evidence type="ECO:0000256" key="13">
    <source>
        <dbReference type="SAM" id="MobiDB-lite"/>
    </source>
</evidence>
<evidence type="ECO:0000259" key="14">
    <source>
        <dbReference type="PROSITE" id="PS50157"/>
    </source>
</evidence>
<keyword evidence="6 12" id="KW-0863">Zinc-finger</keyword>
<organism evidence="16 19">
    <name type="scientific">Geotrypetes seraphini</name>
    <name type="common">Gaboon caecilian</name>
    <name type="synonym">Caecilia seraphini</name>
    <dbReference type="NCBI Taxonomy" id="260995"/>
    <lineage>
        <taxon>Eukaryota</taxon>
        <taxon>Metazoa</taxon>
        <taxon>Chordata</taxon>
        <taxon>Craniata</taxon>
        <taxon>Vertebrata</taxon>
        <taxon>Euteleostomi</taxon>
        <taxon>Amphibia</taxon>
        <taxon>Gymnophiona</taxon>
        <taxon>Geotrypetes</taxon>
    </lineage>
</organism>
<dbReference type="GeneID" id="117369142"/>
<dbReference type="InterPro" id="IPR036051">
    <property type="entry name" value="KRAB_dom_sf"/>
</dbReference>
<dbReference type="Gene3D" id="3.30.160.60">
    <property type="entry name" value="Classic Zinc Finger"/>
    <property type="match status" value="9"/>
</dbReference>
<evidence type="ECO:0000256" key="9">
    <source>
        <dbReference type="ARBA" id="ARBA00023125"/>
    </source>
</evidence>
<dbReference type="PROSITE" id="PS50157">
    <property type="entry name" value="ZINC_FINGER_C2H2_2"/>
    <property type="match status" value="9"/>
</dbReference>
<keyword evidence="4" id="KW-0479">Metal-binding</keyword>
<feature type="compositionally biased region" description="Basic and acidic residues" evidence="13">
    <location>
        <begin position="187"/>
        <end position="196"/>
    </location>
</feature>
<keyword evidence="9" id="KW-0238">DNA-binding</keyword>
<dbReference type="SUPFAM" id="SSF109640">
    <property type="entry name" value="KRAB domain (Kruppel-associated box)"/>
    <property type="match status" value="1"/>
</dbReference>
<dbReference type="AlphaFoldDB" id="A0A6P8SJD6"/>
<feature type="region of interest" description="Disordered" evidence="13">
    <location>
        <begin position="246"/>
        <end position="273"/>
    </location>
</feature>
<evidence type="ECO:0000256" key="8">
    <source>
        <dbReference type="ARBA" id="ARBA00023015"/>
    </source>
</evidence>
<feature type="region of interest" description="Disordered" evidence="13">
    <location>
        <begin position="169"/>
        <end position="196"/>
    </location>
</feature>
<feature type="domain" description="C2H2-type" evidence="14">
    <location>
        <begin position="524"/>
        <end position="551"/>
    </location>
</feature>
<dbReference type="GO" id="GO:0008270">
    <property type="term" value="F:zinc ion binding"/>
    <property type="evidence" value="ECO:0007669"/>
    <property type="project" value="UniProtKB-KW"/>
</dbReference>
<evidence type="ECO:0000256" key="4">
    <source>
        <dbReference type="ARBA" id="ARBA00022723"/>
    </source>
</evidence>
<keyword evidence="10" id="KW-0804">Transcription</keyword>
<evidence type="ECO:0000256" key="10">
    <source>
        <dbReference type="ARBA" id="ARBA00023163"/>
    </source>
</evidence>
<feature type="domain" description="C2H2-type" evidence="14">
    <location>
        <begin position="552"/>
        <end position="579"/>
    </location>
</feature>
<evidence type="ECO:0000256" key="3">
    <source>
        <dbReference type="ARBA" id="ARBA00006991"/>
    </source>
</evidence>
<keyword evidence="7" id="KW-0862">Zinc</keyword>
<dbReference type="FunFam" id="3.30.160.60:FF:000358">
    <property type="entry name" value="zinc finger protein 24"/>
    <property type="match status" value="2"/>
</dbReference>
<dbReference type="PANTHER" id="PTHR23234:SF10">
    <property type="entry name" value="RIKEN CDNA 6720489N17 GENE-RELATED"/>
    <property type="match status" value="1"/>
</dbReference>
<keyword evidence="5" id="KW-0677">Repeat</keyword>
<dbReference type="RefSeq" id="XP_033819085.1">
    <property type="nucleotide sequence ID" value="XM_033963194.1"/>
</dbReference>
<dbReference type="Pfam" id="PF00096">
    <property type="entry name" value="zf-C2H2"/>
    <property type="match status" value="7"/>
</dbReference>
<dbReference type="RefSeq" id="XP_033819083.1">
    <property type="nucleotide sequence ID" value="XM_033963192.1"/>
</dbReference>
<dbReference type="InterPro" id="IPR013087">
    <property type="entry name" value="Znf_C2H2_type"/>
</dbReference>
<dbReference type="GO" id="GO:0005634">
    <property type="term" value="C:nucleus"/>
    <property type="evidence" value="ECO:0007669"/>
    <property type="project" value="UniProtKB-SubCell"/>
</dbReference>
<protein>
    <submittedName>
        <fullName evidence="17 18">Zinc finger protein 431-like isoform X2</fullName>
    </submittedName>
</protein>
<keyword evidence="8" id="KW-0805">Transcription regulation</keyword>
<dbReference type="PANTHER" id="PTHR23234">
    <property type="entry name" value="ZNF44 PROTEIN"/>
    <property type="match status" value="1"/>
</dbReference>
<dbReference type="SUPFAM" id="SSF57667">
    <property type="entry name" value="beta-beta-alpha zinc fingers"/>
    <property type="match status" value="5"/>
</dbReference>
<feature type="domain" description="C2H2-type" evidence="14">
    <location>
        <begin position="356"/>
        <end position="383"/>
    </location>
</feature>
<dbReference type="FunFam" id="3.30.160.60:FF:000739">
    <property type="entry name" value="Zgc:171418 protein"/>
    <property type="match status" value="1"/>
</dbReference>
<feature type="domain" description="C2H2-type" evidence="14">
    <location>
        <begin position="327"/>
        <end position="355"/>
    </location>
</feature>
<evidence type="ECO:0000313" key="18">
    <source>
        <dbReference type="RefSeq" id="XP_033819084.1"/>
    </source>
</evidence>
<feature type="region of interest" description="Disordered" evidence="13">
    <location>
        <begin position="209"/>
        <end position="234"/>
    </location>
</feature>
<evidence type="ECO:0000313" key="17">
    <source>
        <dbReference type="RefSeq" id="XP_033819083.1"/>
    </source>
</evidence>
<feature type="domain" description="C2H2-type" evidence="14">
    <location>
        <begin position="440"/>
        <end position="467"/>
    </location>
</feature>
<evidence type="ECO:0000256" key="7">
    <source>
        <dbReference type="ARBA" id="ARBA00022833"/>
    </source>
</evidence>
<feature type="domain" description="C2H2-type" evidence="14">
    <location>
        <begin position="496"/>
        <end position="523"/>
    </location>
</feature>
<evidence type="ECO:0000256" key="6">
    <source>
        <dbReference type="ARBA" id="ARBA00022771"/>
    </source>
</evidence>
<dbReference type="FunFam" id="3.30.160.60:FF:000015">
    <property type="entry name" value="Zinc finger protein 569"/>
    <property type="match status" value="1"/>
</dbReference>
<dbReference type="CDD" id="cd07765">
    <property type="entry name" value="KRAB_A-box"/>
    <property type="match status" value="1"/>
</dbReference>
<gene>
    <name evidence="17 18 19" type="primary">LOC117369142</name>
</gene>
<evidence type="ECO:0000256" key="11">
    <source>
        <dbReference type="ARBA" id="ARBA00023242"/>
    </source>
</evidence>
<evidence type="ECO:0000259" key="15">
    <source>
        <dbReference type="PROSITE" id="PS50805"/>
    </source>
</evidence>
<dbReference type="GO" id="GO:0006355">
    <property type="term" value="P:regulation of DNA-templated transcription"/>
    <property type="evidence" value="ECO:0007669"/>
    <property type="project" value="InterPro"/>
</dbReference>
<feature type="domain" description="C2H2-type" evidence="14">
    <location>
        <begin position="412"/>
        <end position="439"/>
    </location>
</feature>
<feature type="compositionally biased region" description="Basic and acidic residues" evidence="13">
    <location>
        <begin position="169"/>
        <end position="178"/>
    </location>
</feature>
<comment type="similarity">
    <text evidence="3">Belongs to the krueppel C2H2-type zinc-finger protein family.</text>
</comment>
<dbReference type="FunFam" id="3.30.160.60:FF:002061">
    <property type="entry name" value="Uncharacterized protein"/>
    <property type="match status" value="1"/>
</dbReference>
<comment type="subcellular location">
    <subcellularLocation>
        <location evidence="2">Nucleus</location>
    </subcellularLocation>
</comment>
<evidence type="ECO:0000313" key="16">
    <source>
        <dbReference type="Proteomes" id="UP000515159"/>
    </source>
</evidence>
<dbReference type="Proteomes" id="UP000515159">
    <property type="component" value="Chromosome 11"/>
</dbReference>
<dbReference type="Gene3D" id="6.10.140.140">
    <property type="match status" value="1"/>
</dbReference>
<proteinExistence type="inferred from homology"/>
<dbReference type="InterPro" id="IPR036236">
    <property type="entry name" value="Znf_C2H2_sf"/>
</dbReference>
<dbReference type="FunFam" id="3.30.160.60:FF:000038">
    <property type="entry name" value="Zinc finger protein 624"/>
    <property type="match status" value="1"/>
</dbReference>
<dbReference type="FunFam" id="3.30.160.60:FF:000012">
    <property type="entry name" value="RB-associated KRAB zinc finger protein-like"/>
    <property type="match status" value="1"/>
</dbReference>
<sequence length="603" mass="70613">MLQGISAEASVMFSDVTAYFLEAEWDILREWQKEIYKKVIKEIHSFLISQGLNTFQQVERSCGALSVTMRITEDLSWGAHCTKQIKKEDEKYFTQHYESEEKENMNDSSMNLPIVTSVFSLNIKQEKDLPFMDQPESETSEQIHPPVTAGFHNIKPDILIRFKEEGSRIEPQGSDERGNLPNMGTCEELHKTDDGFRNNNKRMTACDGQHREEWKHKDLSRDNPDPSADCEGDISSMIPTRVKEIAQRGERSNTQERNSNYSPKLLQTGGLKTGMRPFKSTDTWENCTTDSHFVEHHIPRFRTEVHDYQGIHKTNQFGDSNHCEKLFKCSECDKSFKRKSNLQLHEMNRHTGDKPFKCSECDKCFSQKSNLQQHKMAHTGLRPFKCSECDKCFSQKGNLQQHKMAHTGIRPFKCSECDKCFKRKSNLQLHKMIHTRHKPFKCSECDKCFRQKGNLQQHKMIHMRDKPFKCSECDKYFRQKSNLQKHKVIHTEHKPFQCSECDKCFRWKLSLELHKMTHTGDKPFKCSECDKYFSQKSNLQKHKVIHTQHKPFQCSECDKCFRWKLSLQQHKMTHMGDNTTLCQSQIEKKESDTAIDKINGHRS</sequence>
<dbReference type="PROSITE" id="PS00028">
    <property type="entry name" value="ZINC_FINGER_C2H2_1"/>
    <property type="match status" value="9"/>
</dbReference>
<evidence type="ECO:0000256" key="12">
    <source>
        <dbReference type="PROSITE-ProRule" id="PRU00042"/>
    </source>
</evidence>
<dbReference type="RefSeq" id="XP_033819084.1">
    <property type="nucleotide sequence ID" value="XM_033963193.1"/>
</dbReference>
<dbReference type="GO" id="GO:0003677">
    <property type="term" value="F:DNA binding"/>
    <property type="evidence" value="ECO:0007669"/>
    <property type="project" value="UniProtKB-KW"/>
</dbReference>
<dbReference type="FunFam" id="3.30.160.60:FF:000176">
    <property type="entry name" value="zinc finger protein 70"/>
    <property type="match status" value="1"/>
</dbReference>
<comment type="function">
    <text evidence="1">May be involved in transcriptional regulation.</text>
</comment>
<dbReference type="SMART" id="SM00355">
    <property type="entry name" value="ZnF_C2H2"/>
    <property type="match status" value="9"/>
</dbReference>
<accession>A0A6P8SJD6</accession>
<feature type="domain" description="KRAB" evidence="15">
    <location>
        <begin position="11"/>
        <end position="104"/>
    </location>
</feature>
<dbReference type="Pfam" id="PF01352">
    <property type="entry name" value="KRAB"/>
    <property type="match status" value="1"/>
</dbReference>
<keyword evidence="16" id="KW-1185">Reference proteome</keyword>
<dbReference type="FunFam" id="3.30.160.60:FF:000634">
    <property type="entry name" value="Zinc finger X-chromosomal protein"/>
    <property type="match status" value="1"/>
</dbReference>
<reference evidence="17 18" key="1">
    <citation type="submission" date="2025-04" db="UniProtKB">
        <authorList>
            <consortium name="RefSeq"/>
        </authorList>
    </citation>
    <scope>IDENTIFICATION</scope>
</reference>
<evidence type="ECO:0000313" key="19">
    <source>
        <dbReference type="RefSeq" id="XP_033819085.1"/>
    </source>
</evidence>
<keyword evidence="11" id="KW-0539">Nucleus</keyword>
<feature type="domain" description="C2H2-type" evidence="14">
    <location>
        <begin position="384"/>
        <end position="411"/>
    </location>
</feature>
<dbReference type="InterPro" id="IPR050758">
    <property type="entry name" value="Znf_C2H2-type"/>
</dbReference>
<name>A0A6P8SJD6_GEOSA</name>
<evidence type="ECO:0000256" key="2">
    <source>
        <dbReference type="ARBA" id="ARBA00004123"/>
    </source>
</evidence>
<feature type="compositionally biased region" description="Basic and acidic residues" evidence="13">
    <location>
        <begin position="209"/>
        <end position="224"/>
    </location>
</feature>
<evidence type="ECO:0000256" key="1">
    <source>
        <dbReference type="ARBA" id="ARBA00003767"/>
    </source>
</evidence>
<feature type="domain" description="C2H2-type" evidence="14">
    <location>
        <begin position="468"/>
        <end position="495"/>
    </location>
</feature>
<evidence type="ECO:0000256" key="5">
    <source>
        <dbReference type="ARBA" id="ARBA00022737"/>
    </source>
</evidence>
<dbReference type="PROSITE" id="PS50805">
    <property type="entry name" value="KRAB"/>
    <property type="match status" value="1"/>
</dbReference>
<dbReference type="InterPro" id="IPR001909">
    <property type="entry name" value="KRAB"/>
</dbReference>